<dbReference type="PROSITE" id="PS50102">
    <property type="entry name" value="RRM"/>
    <property type="match status" value="2"/>
</dbReference>
<proteinExistence type="predicted"/>
<keyword evidence="2 3" id="KW-0694">RNA-binding</keyword>
<dbReference type="OrthoDB" id="439808at2759"/>
<dbReference type="PANTHER" id="PTHR23236:SF119">
    <property type="entry name" value="NUCLEAR RNA-BINDING PROTEIN SART-3"/>
    <property type="match status" value="1"/>
</dbReference>
<dbReference type="PANTHER" id="PTHR23236">
    <property type="entry name" value="EUKARYOTIC TRANSLATION INITIATION FACTOR 4B/4H"/>
    <property type="match status" value="1"/>
</dbReference>
<dbReference type="Gene3D" id="3.30.70.330">
    <property type="match status" value="3"/>
</dbReference>
<dbReference type="Pfam" id="PF00076">
    <property type="entry name" value="RRM_1"/>
    <property type="match status" value="1"/>
</dbReference>
<feature type="compositionally biased region" description="Polar residues" evidence="4">
    <location>
        <begin position="50"/>
        <end position="61"/>
    </location>
</feature>
<evidence type="ECO:0000313" key="6">
    <source>
        <dbReference type="EMBL" id="CDU24644.1"/>
    </source>
</evidence>
<feature type="compositionally biased region" description="Low complexity" evidence="4">
    <location>
        <begin position="117"/>
        <end position="126"/>
    </location>
</feature>
<dbReference type="InterPro" id="IPR035979">
    <property type="entry name" value="RBD_domain_sf"/>
</dbReference>
<feature type="region of interest" description="Disordered" evidence="4">
    <location>
        <begin position="491"/>
        <end position="548"/>
    </location>
</feature>
<accession>A0A127ZEY3</accession>
<evidence type="ECO:0000256" key="2">
    <source>
        <dbReference type="ARBA" id="ARBA00022884"/>
    </source>
</evidence>
<feature type="compositionally biased region" description="Basic and acidic residues" evidence="4">
    <location>
        <begin position="260"/>
        <end position="275"/>
    </location>
</feature>
<feature type="region of interest" description="Disordered" evidence="4">
    <location>
        <begin position="316"/>
        <end position="386"/>
    </location>
</feature>
<evidence type="ECO:0000256" key="1">
    <source>
        <dbReference type="ARBA" id="ARBA00022737"/>
    </source>
</evidence>
<dbReference type="InterPro" id="IPR012677">
    <property type="entry name" value="Nucleotide-bd_a/b_plait_sf"/>
</dbReference>
<dbReference type="SUPFAM" id="SSF54928">
    <property type="entry name" value="RNA-binding domain, RBD"/>
    <property type="match status" value="2"/>
</dbReference>
<name>A0A127ZEY3_9BASI</name>
<feature type="compositionally biased region" description="Polar residues" evidence="4">
    <location>
        <begin position="1"/>
        <end position="17"/>
    </location>
</feature>
<dbReference type="InterPro" id="IPR000504">
    <property type="entry name" value="RRM_dom"/>
</dbReference>
<feature type="compositionally biased region" description="Low complexity" evidence="4">
    <location>
        <begin position="345"/>
        <end position="382"/>
    </location>
</feature>
<feature type="domain" description="RRM" evidence="5">
    <location>
        <begin position="296"/>
        <end position="442"/>
    </location>
</feature>
<gene>
    <name evidence="6" type="ORF">SPSC_04477</name>
</gene>
<sequence>MSDTEATSSATIPSGGTPTDRPLTNKEKRQLAVAQKRQAKEQAALRKAGKSTTDDATLTPQKRQHDEHKPDSTAISDGEAGEKEEEEVEVVSHKEQRRRKKQAKLDAATAADDDSPTDPNALMHPTRAATNNNTAALPRSGFSIWVGNLSFFTPPAKLVDWFNQRGIDGISRVNMPKGLRRAEMNKGFCYLDLPSKDMLVAALNLSEQPLDGRKLLIKNGSDFTGRPDINSSALGIAKGLVSATTSLHARRDDDEEEKEEEVKEGEGEGEGERKGKTGLTKTAQRILRAQKNPPSMTLFLGNLSFNTTEQGVRDLFDHSATKRNPPKPKKATKIERKSTRKTIPSSSSSSSSSDSDSDSDSSSSDSDSSSSSTTPTPTQHLPHPSPAGIRKVRLATFQDAPTKCKGFGFLDFHTVEHATASLIDPRNTLLDGRRLILQFASADATRRGASKTMKSAIANRKPNELRVGFQRNKVKRERDEVGEVVVKGRFDPEAPLPKRHKETKEERRARRAAGGGVRRARPGAALANAQRASTGIVQSTGTKVTFDD</sequence>
<protein>
    <submittedName>
        <fullName evidence="6">Related to RNA-binding protein rnp24</fullName>
    </submittedName>
</protein>
<dbReference type="GO" id="GO:0003723">
    <property type="term" value="F:RNA binding"/>
    <property type="evidence" value="ECO:0007669"/>
    <property type="project" value="UniProtKB-UniRule"/>
</dbReference>
<organism evidence="6">
    <name type="scientific">Sporisorium scitamineum</name>
    <dbReference type="NCBI Taxonomy" id="49012"/>
    <lineage>
        <taxon>Eukaryota</taxon>
        <taxon>Fungi</taxon>
        <taxon>Dikarya</taxon>
        <taxon>Basidiomycota</taxon>
        <taxon>Ustilaginomycotina</taxon>
        <taxon>Ustilaginomycetes</taxon>
        <taxon>Ustilaginales</taxon>
        <taxon>Ustilaginaceae</taxon>
        <taxon>Sporisorium</taxon>
    </lineage>
</organism>
<feature type="domain" description="RRM" evidence="5">
    <location>
        <begin position="142"/>
        <end position="222"/>
    </location>
</feature>
<evidence type="ECO:0000256" key="4">
    <source>
        <dbReference type="SAM" id="MobiDB-lite"/>
    </source>
</evidence>
<dbReference type="EMBL" id="LK056680">
    <property type="protein sequence ID" value="CDU24644.1"/>
    <property type="molecule type" value="Genomic_DNA"/>
</dbReference>
<feature type="region of interest" description="Disordered" evidence="4">
    <location>
        <begin position="1"/>
        <end position="126"/>
    </location>
</feature>
<evidence type="ECO:0000256" key="3">
    <source>
        <dbReference type="PROSITE-ProRule" id="PRU00176"/>
    </source>
</evidence>
<evidence type="ECO:0000259" key="5">
    <source>
        <dbReference type="PROSITE" id="PS50102"/>
    </source>
</evidence>
<feature type="region of interest" description="Disordered" evidence="4">
    <location>
        <begin position="246"/>
        <end position="280"/>
    </location>
</feature>
<reference evidence="6" key="1">
    <citation type="submission" date="2014-06" db="EMBL/GenBank/DDBJ databases">
        <authorList>
            <person name="Ju J."/>
            <person name="Zhang J."/>
        </authorList>
    </citation>
    <scope>NUCLEOTIDE SEQUENCE</scope>
    <source>
        <strain evidence="6">SscI8</strain>
    </source>
</reference>
<dbReference type="AlphaFoldDB" id="A0A127ZEY3"/>
<dbReference type="SMART" id="SM00360">
    <property type="entry name" value="RRM"/>
    <property type="match status" value="2"/>
</dbReference>
<feature type="compositionally biased region" description="Polar residues" evidence="4">
    <location>
        <begin position="530"/>
        <end position="548"/>
    </location>
</feature>
<keyword evidence="1" id="KW-0677">Repeat</keyword>